<dbReference type="GO" id="GO:0005576">
    <property type="term" value="C:extracellular region"/>
    <property type="evidence" value="ECO:0007669"/>
    <property type="project" value="InterPro"/>
</dbReference>
<dbReference type="OrthoDB" id="9152117at2"/>
<feature type="domain" description="TSP C-terminal" evidence="2">
    <location>
        <begin position="15"/>
        <end position="221"/>
    </location>
</feature>
<dbReference type="Proteomes" id="UP000219285">
    <property type="component" value="Chromosome"/>
</dbReference>
<name>A0A6M4MG80_9ALTE</name>
<evidence type="ECO:0000256" key="1">
    <source>
        <dbReference type="SAM" id="SignalP"/>
    </source>
</evidence>
<dbReference type="AlphaFoldDB" id="A0A6M4MG80"/>
<dbReference type="NCBIfam" id="TIGR02595">
    <property type="entry name" value="PEP_CTERM"/>
    <property type="match status" value="1"/>
</dbReference>
<proteinExistence type="predicted"/>
<feature type="chain" id="PRO_5028833597" evidence="1">
    <location>
        <begin position="20"/>
        <end position="246"/>
    </location>
</feature>
<gene>
    <name evidence="3" type="ORF">CA267_016250</name>
</gene>
<reference evidence="3 4" key="2">
    <citation type="submission" date="2020-04" db="EMBL/GenBank/DDBJ databases">
        <title>Complete genome sequence of Alteromonas pelagimontana 5.12T.</title>
        <authorList>
            <person name="Sinha R.K."/>
            <person name="Krishnan K.P."/>
            <person name="Kurian J.P."/>
        </authorList>
    </citation>
    <scope>NUCLEOTIDE SEQUENCE [LARGE SCALE GENOMIC DNA]</scope>
    <source>
        <strain evidence="3 4">5.12</strain>
    </source>
</reference>
<reference evidence="4" key="1">
    <citation type="submission" date="2014-12" db="EMBL/GenBank/DDBJ databases">
        <title>Complete genome sequence of a multi-drug resistant Klebsiella pneumoniae.</title>
        <authorList>
            <person name="Hua X."/>
            <person name="Chen Q."/>
            <person name="Li X."/>
            <person name="Feng Y."/>
            <person name="Ruan Z."/>
            <person name="Yu Y."/>
        </authorList>
    </citation>
    <scope>NUCLEOTIDE SEQUENCE [LARGE SCALE GENOMIC DNA]</scope>
    <source>
        <strain evidence="4">5.12</strain>
    </source>
</reference>
<accession>A0A6M4MG80</accession>
<sequence>MKQLKYTIPLLLTSFASQAALVDLSTWMTDGEGSWSVSADNNTANQSVNGDPTVFYSTGSSLGQTISGEFSVGTENDDDFIGFVLGYNAGEINSATSDFLLIDWKQADQVHPELGTASAGLAISQVSQGLNYDTGAWEHDPTMGVTELARSINYAETGWEDNTIYSFDITFTAELVEVFINDIKELSISGEFTDGGFGFYNFSQPDVQYSQVMADEAPPVGVSEPTTVLLWGAGLAAVFLRRKQKQ</sequence>
<evidence type="ECO:0000259" key="2">
    <source>
        <dbReference type="PROSITE" id="PS51236"/>
    </source>
</evidence>
<dbReference type="Gene3D" id="2.60.120.200">
    <property type="match status" value="1"/>
</dbReference>
<dbReference type="InterPro" id="IPR008859">
    <property type="entry name" value="Thrombospondin_C"/>
</dbReference>
<protein>
    <submittedName>
        <fullName evidence="3">PEP-CTERM sorting domain-containing protein</fullName>
    </submittedName>
</protein>
<dbReference type="PROSITE" id="PS51236">
    <property type="entry name" value="TSP_CTER"/>
    <property type="match status" value="1"/>
</dbReference>
<dbReference type="GO" id="GO:0005509">
    <property type="term" value="F:calcium ion binding"/>
    <property type="evidence" value="ECO:0007669"/>
    <property type="project" value="InterPro"/>
</dbReference>
<dbReference type="SUPFAM" id="SSF49899">
    <property type="entry name" value="Concanavalin A-like lectins/glucanases"/>
    <property type="match status" value="1"/>
</dbReference>
<organism evidence="3 4">
    <name type="scientific">Alteromonas pelagimontana</name>
    <dbReference type="NCBI Taxonomy" id="1858656"/>
    <lineage>
        <taxon>Bacteria</taxon>
        <taxon>Pseudomonadati</taxon>
        <taxon>Pseudomonadota</taxon>
        <taxon>Gammaproteobacteria</taxon>
        <taxon>Alteromonadales</taxon>
        <taxon>Alteromonadaceae</taxon>
        <taxon>Alteromonas/Salinimonas group</taxon>
        <taxon>Alteromonas</taxon>
    </lineage>
</organism>
<dbReference type="EMBL" id="CP052766">
    <property type="protein sequence ID" value="QJR82191.1"/>
    <property type="molecule type" value="Genomic_DNA"/>
</dbReference>
<evidence type="ECO:0000313" key="3">
    <source>
        <dbReference type="EMBL" id="QJR82191.1"/>
    </source>
</evidence>
<feature type="signal peptide" evidence="1">
    <location>
        <begin position="1"/>
        <end position="19"/>
    </location>
</feature>
<dbReference type="Pfam" id="PF05735">
    <property type="entry name" value="TSP_C"/>
    <property type="match status" value="1"/>
</dbReference>
<dbReference type="KEGG" id="apel:CA267_016250"/>
<dbReference type="InterPro" id="IPR013320">
    <property type="entry name" value="ConA-like_dom_sf"/>
</dbReference>
<keyword evidence="1" id="KW-0732">Signal</keyword>
<keyword evidence="4" id="KW-1185">Reference proteome</keyword>
<evidence type="ECO:0000313" key="4">
    <source>
        <dbReference type="Proteomes" id="UP000219285"/>
    </source>
</evidence>
<dbReference type="InterPro" id="IPR013424">
    <property type="entry name" value="Ice-binding_C"/>
</dbReference>
<dbReference type="RefSeq" id="WP_075609815.1">
    <property type="nucleotide sequence ID" value="NZ_CP052766.1"/>
</dbReference>
<dbReference type="GO" id="GO:0007155">
    <property type="term" value="P:cell adhesion"/>
    <property type="evidence" value="ECO:0007669"/>
    <property type="project" value="InterPro"/>
</dbReference>